<feature type="transmembrane region" description="Helical" evidence="1">
    <location>
        <begin position="12"/>
        <end position="29"/>
    </location>
</feature>
<protein>
    <submittedName>
        <fullName evidence="2">Uncharacterized protein</fullName>
    </submittedName>
</protein>
<accession>A0A8H7AC77</accession>
<keyword evidence="1" id="KW-1133">Transmembrane helix</keyword>
<evidence type="ECO:0000313" key="2">
    <source>
        <dbReference type="EMBL" id="KAF7506448.1"/>
    </source>
</evidence>
<keyword evidence="1" id="KW-0812">Transmembrane</keyword>
<dbReference type="AlphaFoldDB" id="A0A8H7AC77"/>
<sequence length="186" mass="19893">MANNTIWQVSHYLVIVAHLIMFIGGIAIFDINVPNFGSDSANITTNTIMWAVGGVGIAGFICTALVFWRLLYLQRASPEGITKEAYYLKRKIAYISSMSLQGCLVIADIASGAAVAGKISVFVNFAAPVAFAFIAAIISVATLVTDSLQLREYSQQKNGNGNVLIEEIEMPHGGPPYGGNGYSGIR</sequence>
<reference evidence="2" key="1">
    <citation type="submission" date="2020-02" db="EMBL/GenBank/DDBJ databases">
        <authorList>
            <person name="Palmer J.M."/>
        </authorList>
    </citation>
    <scope>NUCLEOTIDE SEQUENCE</scope>
    <source>
        <strain evidence="2">EPUS1.4</strain>
        <tissue evidence="2">Thallus</tissue>
    </source>
</reference>
<comment type="caution">
    <text evidence="2">The sequence shown here is derived from an EMBL/GenBank/DDBJ whole genome shotgun (WGS) entry which is preliminary data.</text>
</comment>
<feature type="transmembrane region" description="Helical" evidence="1">
    <location>
        <begin position="92"/>
        <end position="115"/>
    </location>
</feature>
<dbReference type="OrthoDB" id="10431771at2759"/>
<feature type="transmembrane region" description="Helical" evidence="1">
    <location>
        <begin position="121"/>
        <end position="144"/>
    </location>
</feature>
<keyword evidence="3" id="KW-1185">Reference proteome</keyword>
<evidence type="ECO:0000313" key="3">
    <source>
        <dbReference type="Proteomes" id="UP000606974"/>
    </source>
</evidence>
<evidence type="ECO:0000256" key="1">
    <source>
        <dbReference type="SAM" id="Phobius"/>
    </source>
</evidence>
<dbReference type="EMBL" id="JAACFV010000086">
    <property type="protein sequence ID" value="KAF7506448.1"/>
    <property type="molecule type" value="Genomic_DNA"/>
</dbReference>
<feature type="transmembrane region" description="Helical" evidence="1">
    <location>
        <begin position="49"/>
        <end position="71"/>
    </location>
</feature>
<keyword evidence="1" id="KW-0472">Membrane</keyword>
<organism evidence="2 3">
    <name type="scientific">Endocarpon pusillum</name>
    <dbReference type="NCBI Taxonomy" id="364733"/>
    <lineage>
        <taxon>Eukaryota</taxon>
        <taxon>Fungi</taxon>
        <taxon>Dikarya</taxon>
        <taxon>Ascomycota</taxon>
        <taxon>Pezizomycotina</taxon>
        <taxon>Eurotiomycetes</taxon>
        <taxon>Chaetothyriomycetidae</taxon>
        <taxon>Verrucariales</taxon>
        <taxon>Verrucariaceae</taxon>
        <taxon>Endocarpon</taxon>
    </lineage>
</organism>
<name>A0A8H7AC77_9EURO</name>
<proteinExistence type="predicted"/>
<gene>
    <name evidence="2" type="ORF">GJ744_011698</name>
</gene>
<dbReference type="Proteomes" id="UP000606974">
    <property type="component" value="Unassembled WGS sequence"/>
</dbReference>